<dbReference type="InterPro" id="IPR002889">
    <property type="entry name" value="WSC_carb-bd"/>
</dbReference>
<evidence type="ECO:0000313" key="8">
    <source>
        <dbReference type="EMBL" id="CAF1111676.1"/>
    </source>
</evidence>
<evidence type="ECO:0000256" key="2">
    <source>
        <dbReference type="ARBA" id="ARBA00022692"/>
    </source>
</evidence>
<evidence type="ECO:0000256" key="5">
    <source>
        <dbReference type="ARBA" id="ARBA00023136"/>
    </source>
</evidence>
<feature type="domain" description="WSC" evidence="7">
    <location>
        <begin position="52"/>
        <end position="141"/>
    </location>
</feature>
<keyword evidence="3" id="KW-0732">Signal</keyword>
<dbReference type="EMBL" id="CAJNOC010008208">
    <property type="protein sequence ID" value="CAF1111676.1"/>
    <property type="molecule type" value="Genomic_DNA"/>
</dbReference>
<name>A0A814PX17_9BILA</name>
<sequence>LNCLCGNSDVSEISSFSNCMCACAYSIDRFCGCYSYQLLYKTETKNMSAMIVGKYEGCYSVASFKNLSYVTIGFLTNDVCLQYCNSRNSSYSATSKSTQCYCLNSLNINEQLEEYQCSYKCNGNQTQNCGGLNRLSVFKIINMKFYLNCEPIAYKYEETNCTVKITSDKYHNVFNISIDFGDGEDFRNISLEENKSTVLYKTYDETGTYKIKTVLFDTPLNNTDYIQVKRKIIEVDKINSYQGCFYDRKPFEMNDVIYVNKFNMSNSICEEICANYGYNFSSTYSGFKCSCADSFGLFNSPKFNETCNKICLGNESEICGGDELKFYGVFNSDPSKKKYYLSRFT</sequence>
<evidence type="ECO:0000256" key="3">
    <source>
        <dbReference type="ARBA" id="ARBA00022729"/>
    </source>
</evidence>
<keyword evidence="9" id="KW-1185">Reference proteome</keyword>
<dbReference type="PANTHER" id="PTHR24269:SF16">
    <property type="entry name" value="PROTEIN SLG1"/>
    <property type="match status" value="1"/>
</dbReference>
<evidence type="ECO:0000313" key="9">
    <source>
        <dbReference type="Proteomes" id="UP000663879"/>
    </source>
</evidence>
<keyword evidence="2" id="KW-0812">Transmembrane</keyword>
<comment type="caution">
    <text evidence="8">The sequence shown here is derived from an EMBL/GenBank/DDBJ whole genome shotgun (WGS) entry which is preliminary data.</text>
</comment>
<dbReference type="Pfam" id="PF01822">
    <property type="entry name" value="WSC"/>
    <property type="match status" value="2"/>
</dbReference>
<feature type="non-terminal residue" evidence="8">
    <location>
        <position position="1"/>
    </location>
</feature>
<dbReference type="OrthoDB" id="2384258at2759"/>
<dbReference type="GO" id="GO:0005886">
    <property type="term" value="C:plasma membrane"/>
    <property type="evidence" value="ECO:0007669"/>
    <property type="project" value="TreeGrafter"/>
</dbReference>
<accession>A0A814PX17</accession>
<organism evidence="8 9">
    <name type="scientific">Brachionus calyciflorus</name>
    <dbReference type="NCBI Taxonomy" id="104777"/>
    <lineage>
        <taxon>Eukaryota</taxon>
        <taxon>Metazoa</taxon>
        <taxon>Spiralia</taxon>
        <taxon>Gnathifera</taxon>
        <taxon>Rotifera</taxon>
        <taxon>Eurotatoria</taxon>
        <taxon>Monogononta</taxon>
        <taxon>Pseudotrocha</taxon>
        <taxon>Ploima</taxon>
        <taxon>Brachionidae</taxon>
        <taxon>Brachionus</taxon>
    </lineage>
</organism>
<feature type="domain" description="WSC" evidence="7">
    <location>
        <begin position="238"/>
        <end position="331"/>
    </location>
</feature>
<dbReference type="PANTHER" id="PTHR24269">
    <property type="entry name" value="KREMEN PROTEIN"/>
    <property type="match status" value="1"/>
</dbReference>
<evidence type="ECO:0000256" key="4">
    <source>
        <dbReference type="ARBA" id="ARBA00022989"/>
    </source>
</evidence>
<keyword evidence="5" id="KW-0472">Membrane</keyword>
<gene>
    <name evidence="8" type="ORF">OXX778_LOCUS21654</name>
</gene>
<reference evidence="8" key="1">
    <citation type="submission" date="2021-02" db="EMBL/GenBank/DDBJ databases">
        <authorList>
            <person name="Nowell W R."/>
        </authorList>
    </citation>
    <scope>NUCLEOTIDE SEQUENCE</scope>
    <source>
        <strain evidence="8">Ploen Becks lab</strain>
    </source>
</reference>
<dbReference type="PROSITE" id="PS51212">
    <property type="entry name" value="WSC"/>
    <property type="match status" value="2"/>
</dbReference>
<dbReference type="Proteomes" id="UP000663879">
    <property type="component" value="Unassembled WGS sequence"/>
</dbReference>
<protein>
    <recommendedName>
        <fullName evidence="7">WSC domain-containing protein</fullName>
    </recommendedName>
</protein>
<keyword evidence="4" id="KW-1133">Transmembrane helix</keyword>
<dbReference type="InterPro" id="IPR051836">
    <property type="entry name" value="Kremen_rcpt"/>
</dbReference>
<comment type="subcellular location">
    <subcellularLocation>
        <location evidence="1">Membrane</location>
        <topology evidence="1">Single-pass membrane protein</topology>
    </subcellularLocation>
</comment>
<dbReference type="SMART" id="SM00321">
    <property type="entry name" value="WSC"/>
    <property type="match status" value="2"/>
</dbReference>
<evidence type="ECO:0000256" key="6">
    <source>
        <dbReference type="ARBA" id="ARBA00023180"/>
    </source>
</evidence>
<dbReference type="AlphaFoldDB" id="A0A814PX17"/>
<proteinExistence type="predicted"/>
<keyword evidence="6" id="KW-0325">Glycoprotein</keyword>
<evidence type="ECO:0000256" key="1">
    <source>
        <dbReference type="ARBA" id="ARBA00004167"/>
    </source>
</evidence>
<evidence type="ECO:0000259" key="7">
    <source>
        <dbReference type="PROSITE" id="PS51212"/>
    </source>
</evidence>